<feature type="compositionally biased region" description="Basic and acidic residues" evidence="16">
    <location>
        <begin position="468"/>
        <end position="477"/>
    </location>
</feature>
<dbReference type="Pfam" id="PF01501">
    <property type="entry name" value="Glyco_transf_8"/>
    <property type="match status" value="1"/>
</dbReference>
<comment type="similarity">
    <text evidence="11">Belongs to the glycosyltransferase 8 family. Glycogenin subfamily.</text>
</comment>
<feature type="compositionally biased region" description="Basic and acidic residues" evidence="16">
    <location>
        <begin position="562"/>
        <end position="582"/>
    </location>
</feature>
<dbReference type="Gene3D" id="3.90.550.10">
    <property type="entry name" value="Spore Coat Polysaccharide Biosynthesis Protein SpsA, Chain A"/>
    <property type="match status" value="1"/>
</dbReference>
<evidence type="ECO:0000256" key="10">
    <source>
        <dbReference type="ARBA" id="ARBA00023211"/>
    </source>
</evidence>
<keyword evidence="6" id="KW-0808">Transferase</keyword>
<comment type="catalytic activity">
    <reaction evidence="13">
        <text>[1,4-alpha-D-glucosyl](n)-L-tyrosyl-[glycogenin] + UDP-alpha-D-glucose = [1,4-alpha-D-glucosyl](n+1)-L-tyrosyl-[glycogenin] + UDP + H(+)</text>
        <dbReference type="Rhea" id="RHEA:56560"/>
        <dbReference type="Rhea" id="RHEA-COMP:14606"/>
        <dbReference type="Rhea" id="RHEA-COMP:14607"/>
        <dbReference type="ChEBI" id="CHEBI:15378"/>
        <dbReference type="ChEBI" id="CHEBI:58223"/>
        <dbReference type="ChEBI" id="CHEBI:58885"/>
        <dbReference type="ChEBI" id="CHEBI:140574"/>
        <dbReference type="EC" id="2.4.1.186"/>
    </reaction>
</comment>
<proteinExistence type="inferred from homology"/>
<dbReference type="GeneID" id="34524916"/>
<keyword evidence="18" id="KW-1185">Reference proteome</keyword>
<dbReference type="EMBL" id="HE978316">
    <property type="protein sequence ID" value="CCK69236.1"/>
    <property type="molecule type" value="Genomic_DNA"/>
</dbReference>
<dbReference type="STRING" id="1071383.J7S5M0"/>
<dbReference type="PANTHER" id="PTHR11183">
    <property type="entry name" value="GLYCOGENIN SUBFAMILY MEMBER"/>
    <property type="match status" value="1"/>
</dbReference>
<dbReference type="FunFam" id="3.90.550.10:FF:000148">
    <property type="entry name" value="Glg2p"/>
    <property type="match status" value="1"/>
</dbReference>
<dbReference type="InterPro" id="IPR002495">
    <property type="entry name" value="Glyco_trans_8"/>
</dbReference>
<dbReference type="GO" id="GO:0008466">
    <property type="term" value="F:glycogenin glucosyltransferase activity"/>
    <property type="evidence" value="ECO:0007669"/>
    <property type="project" value="UniProtKB-EC"/>
</dbReference>
<reference evidence="18" key="2">
    <citation type="submission" date="2012-08" db="EMBL/GenBank/DDBJ databases">
        <title>Genome sequence of Kazachstania naganishii.</title>
        <authorList>
            <person name="Gordon J.L."/>
            <person name="Armisen D."/>
            <person name="Proux-Wera E."/>
            <person name="OhEigeartaigh S.S."/>
            <person name="Byrne K.P."/>
            <person name="Wolfe K.H."/>
        </authorList>
    </citation>
    <scope>NUCLEOTIDE SEQUENCE [LARGE SCALE GENOMIC DNA]</scope>
    <source>
        <strain evidence="18">ATCC MYA-139 / BCRC 22969 / CBS 8797 / CCRC 22969 / KCTC 17520 / NBRC 10181 / NCYC 3082</strain>
    </source>
</reference>
<dbReference type="GO" id="GO:0005978">
    <property type="term" value="P:glycogen biosynthetic process"/>
    <property type="evidence" value="ECO:0007669"/>
    <property type="project" value="UniProtKB-KW"/>
</dbReference>
<keyword evidence="9" id="KW-0325">Glycoprotein</keyword>
<dbReference type="GO" id="GO:0046872">
    <property type="term" value="F:metal ion binding"/>
    <property type="evidence" value="ECO:0007669"/>
    <property type="project" value="UniProtKB-KW"/>
</dbReference>
<keyword evidence="5" id="KW-0926">Vacuole</keyword>
<dbReference type="InterPro" id="IPR050587">
    <property type="entry name" value="GNT1/Glycosyltrans_8"/>
</dbReference>
<keyword evidence="10" id="KW-0464">Manganese</keyword>
<comment type="cofactor">
    <cofactor evidence="1">
        <name>Mn(2+)</name>
        <dbReference type="ChEBI" id="CHEBI:29035"/>
    </cofactor>
</comment>
<evidence type="ECO:0000256" key="7">
    <source>
        <dbReference type="ARBA" id="ARBA00022723"/>
    </source>
</evidence>
<evidence type="ECO:0000256" key="13">
    <source>
        <dbReference type="ARBA" id="ARBA00050886"/>
    </source>
</evidence>
<feature type="region of interest" description="Disordered" evidence="16">
    <location>
        <begin position="297"/>
        <end position="359"/>
    </location>
</feature>
<dbReference type="HOGENOM" id="CLU_017171_4_1_1"/>
<dbReference type="InterPro" id="IPR029044">
    <property type="entry name" value="Nucleotide-diphossugar_trans"/>
</dbReference>
<dbReference type="eggNOG" id="KOG1950">
    <property type="taxonomic scope" value="Eukaryota"/>
</dbReference>
<feature type="compositionally biased region" description="Basic and acidic residues" evidence="16">
    <location>
        <begin position="324"/>
        <end position="357"/>
    </location>
</feature>
<evidence type="ECO:0000256" key="9">
    <source>
        <dbReference type="ARBA" id="ARBA00023180"/>
    </source>
</evidence>
<evidence type="ECO:0000256" key="15">
    <source>
        <dbReference type="ARBA" id="ARBA00059480"/>
    </source>
</evidence>
<dbReference type="RefSeq" id="XP_022463482.1">
    <property type="nucleotide sequence ID" value="XM_022606825.1"/>
</dbReference>
<sequence>MVKNHIAIATLLYSPDYLPGVLTLGYRLNTILQEAVDFPKVSTCLFVTEAVYNDALTDLSRNILHSLYDDVVHIKHLDGNSEIIANNDYNLQLLKRPELAYALIKARLWEQIQYGQILYLDADTLPLNAGLLDVFTLTDDQTALEIGASPDIGWPDMFNSGVMTIVPHETVAKDLQKFILSETSIDGADQGILNQYFNRNCRDWKREPNNPRQWIVLPFLYNVTTPNVGYQCPPAMRYFKNQIKLIHFIGKSKPWKALTNKTFVSNEYTNWWFSIYNEMCTKYTIGNCFSAVQERPGEEQCPQPEEEYYEQDEIPQQYSSPVKATDDGDKHEPECAQEMEGKPFVEEESRSEEEKPRTPVFIPLDFKEWLTTFIKKEDFGTSEEQHVTPPDATETHHLEQDIQALSLDESTQEEPCIEEDKPAQSHEQAHKTEDTSAGEATQDQPDQTMEEATQDQPDQTMEEATPEATKEPVTHSNFRFDWESSKYLKKVERIFPDDIFEYEVDEAEHVPEPKHVTISDDNLNDCLDEEIADYCLRDYIDIGHDEDNSEEQHKRKLVEPGAIHDKKDVEEQVLEEKQSRFQ</sequence>
<feature type="compositionally biased region" description="Polar residues" evidence="16">
    <location>
        <begin position="438"/>
        <end position="447"/>
    </location>
</feature>
<dbReference type="CDD" id="cd02537">
    <property type="entry name" value="GT8_Glycogenin"/>
    <property type="match status" value="1"/>
</dbReference>
<evidence type="ECO:0000256" key="6">
    <source>
        <dbReference type="ARBA" id="ARBA00022679"/>
    </source>
</evidence>
<keyword evidence="4" id="KW-0963">Cytoplasm</keyword>
<evidence type="ECO:0000313" key="18">
    <source>
        <dbReference type="Proteomes" id="UP000006310"/>
    </source>
</evidence>
<accession>J7S5M0</accession>
<evidence type="ECO:0000256" key="12">
    <source>
        <dbReference type="ARBA" id="ARBA00038934"/>
    </source>
</evidence>
<dbReference type="SUPFAM" id="SSF53448">
    <property type="entry name" value="Nucleotide-diphospho-sugar transferases"/>
    <property type="match status" value="1"/>
</dbReference>
<feature type="region of interest" description="Disordered" evidence="16">
    <location>
        <begin position="403"/>
        <end position="477"/>
    </location>
</feature>
<organism evidence="17 18">
    <name type="scientific">Huiozyma naganishii (strain ATCC MYA-139 / BCRC 22969 / CBS 8797 / KCTC 17520 / NBRC 10181 / NCYC 3082 / Yp74L-3)</name>
    <name type="common">Yeast</name>
    <name type="synonym">Kazachstania naganishii</name>
    <dbReference type="NCBI Taxonomy" id="1071383"/>
    <lineage>
        <taxon>Eukaryota</taxon>
        <taxon>Fungi</taxon>
        <taxon>Dikarya</taxon>
        <taxon>Ascomycota</taxon>
        <taxon>Saccharomycotina</taxon>
        <taxon>Saccharomycetes</taxon>
        <taxon>Saccharomycetales</taxon>
        <taxon>Saccharomycetaceae</taxon>
        <taxon>Huiozyma</taxon>
    </lineage>
</organism>
<dbReference type="Proteomes" id="UP000006310">
    <property type="component" value="Chromosome 3"/>
</dbReference>
<evidence type="ECO:0000256" key="1">
    <source>
        <dbReference type="ARBA" id="ARBA00001936"/>
    </source>
</evidence>
<evidence type="ECO:0000313" key="17">
    <source>
        <dbReference type="EMBL" id="CCK69236.1"/>
    </source>
</evidence>
<feature type="compositionally biased region" description="Basic and acidic residues" evidence="16">
    <location>
        <begin position="544"/>
        <end position="553"/>
    </location>
</feature>
<protein>
    <recommendedName>
        <fullName evidence="12">glycogenin glucosyltransferase</fullName>
        <ecNumber evidence="12">2.4.1.186</ecNumber>
    </recommendedName>
</protein>
<dbReference type="OrthoDB" id="2014201at2759"/>
<evidence type="ECO:0000256" key="5">
    <source>
        <dbReference type="ARBA" id="ARBA00022554"/>
    </source>
</evidence>
<dbReference type="GO" id="GO:0005773">
    <property type="term" value="C:vacuole"/>
    <property type="evidence" value="ECO:0007669"/>
    <property type="project" value="UniProtKB-SubCell"/>
</dbReference>
<dbReference type="AlphaFoldDB" id="J7S5M0"/>
<evidence type="ECO:0000256" key="14">
    <source>
        <dbReference type="ARBA" id="ARBA00052293"/>
    </source>
</evidence>
<comment type="function">
    <text evidence="15">Self-glucosylating initiator of glycogen synthesis. It catalyzes the formation of a short alpha (1,4)-glucosyl chain covalently attached via a glucose 1-O-tyrosyl linkage to internal tyrosine residues and these chains act as primers for the elongation reaction catalyzed by glycogen synthase. Capable of transferring glucosyl residues to unbound acceptors such as free oligoglucans or oligoglucan derivatives.</text>
</comment>
<evidence type="ECO:0000256" key="8">
    <source>
        <dbReference type="ARBA" id="ARBA00023056"/>
    </source>
</evidence>
<evidence type="ECO:0000256" key="16">
    <source>
        <dbReference type="SAM" id="MobiDB-lite"/>
    </source>
</evidence>
<dbReference type="OMA" id="NFKFDWE"/>
<gene>
    <name evidence="17" type="primary">KNAG0C01230</name>
    <name evidence="17" type="ordered locus">KNAG_0C01230</name>
</gene>
<comment type="subcellular location">
    <subcellularLocation>
        <location evidence="3">Cytoplasm</location>
    </subcellularLocation>
    <subcellularLocation>
        <location evidence="2">Vacuole</location>
    </subcellularLocation>
</comment>
<keyword evidence="7" id="KW-0479">Metal-binding</keyword>
<feature type="compositionally biased region" description="Basic and acidic residues" evidence="16">
    <location>
        <begin position="418"/>
        <end position="434"/>
    </location>
</feature>
<comment type="catalytic activity">
    <reaction evidence="14">
        <text>L-tyrosyl-[glycogenin] + UDP-alpha-D-glucose = alpha-D-glucosyl-L-tyrosyl-[glycogenin] + UDP + H(+)</text>
        <dbReference type="Rhea" id="RHEA:23360"/>
        <dbReference type="Rhea" id="RHEA-COMP:14604"/>
        <dbReference type="Rhea" id="RHEA-COMP:14605"/>
        <dbReference type="ChEBI" id="CHEBI:15378"/>
        <dbReference type="ChEBI" id="CHEBI:46858"/>
        <dbReference type="ChEBI" id="CHEBI:58223"/>
        <dbReference type="ChEBI" id="CHEBI:58885"/>
        <dbReference type="ChEBI" id="CHEBI:140573"/>
        <dbReference type="EC" id="2.4.1.186"/>
    </reaction>
</comment>
<evidence type="ECO:0000256" key="11">
    <source>
        <dbReference type="ARBA" id="ARBA00038162"/>
    </source>
</evidence>
<evidence type="ECO:0000256" key="2">
    <source>
        <dbReference type="ARBA" id="ARBA00004116"/>
    </source>
</evidence>
<evidence type="ECO:0000256" key="3">
    <source>
        <dbReference type="ARBA" id="ARBA00004496"/>
    </source>
</evidence>
<dbReference type="EC" id="2.4.1.186" evidence="12"/>
<feature type="compositionally biased region" description="Acidic residues" evidence="16">
    <location>
        <begin position="304"/>
        <end position="313"/>
    </location>
</feature>
<dbReference type="KEGG" id="kng:KNAG_0C01230"/>
<feature type="region of interest" description="Disordered" evidence="16">
    <location>
        <begin position="544"/>
        <end position="582"/>
    </location>
</feature>
<keyword evidence="8" id="KW-0320">Glycogen biosynthesis</keyword>
<evidence type="ECO:0000256" key="4">
    <source>
        <dbReference type="ARBA" id="ARBA00022490"/>
    </source>
</evidence>
<name>J7S5M0_HUIN7</name>
<reference evidence="17 18" key="1">
    <citation type="journal article" date="2011" name="Proc. Natl. Acad. Sci. U.S.A.">
        <title>Evolutionary erosion of yeast sex chromosomes by mating-type switching accidents.</title>
        <authorList>
            <person name="Gordon J.L."/>
            <person name="Armisen D."/>
            <person name="Proux-Wera E."/>
            <person name="Oheigeartaigh S.S."/>
            <person name="Byrne K.P."/>
            <person name="Wolfe K.H."/>
        </authorList>
    </citation>
    <scope>NUCLEOTIDE SEQUENCE [LARGE SCALE GENOMIC DNA]</scope>
    <source>
        <strain evidence="18">ATCC MYA-139 / BCRC 22969 / CBS 8797 / CCRC 22969 / KCTC 17520 / NBRC 10181 / NCYC 3082</strain>
    </source>
</reference>